<evidence type="ECO:0000313" key="3">
    <source>
        <dbReference type="Proteomes" id="UP000184097"/>
    </source>
</evidence>
<dbReference type="Pfam" id="PF10593">
    <property type="entry name" value="Z1"/>
    <property type="match status" value="1"/>
</dbReference>
<dbReference type="Proteomes" id="UP000184097">
    <property type="component" value="Unassembled WGS sequence"/>
</dbReference>
<reference evidence="2 3" key="1">
    <citation type="submission" date="2016-12" db="EMBL/GenBank/DDBJ databases">
        <authorList>
            <person name="Song W.-J."/>
            <person name="Kurnit D.M."/>
        </authorList>
    </citation>
    <scope>NUCLEOTIDE SEQUENCE [LARGE SCALE GENOMIC DNA]</scope>
    <source>
        <strain evidence="2 3">DSM 14810</strain>
    </source>
</reference>
<dbReference type="RefSeq" id="WP_072705405.1">
    <property type="nucleotide sequence ID" value="NZ_FRDH01000014.1"/>
</dbReference>
<protein>
    <submittedName>
        <fullName evidence="2">Z1 domain-containing protein</fullName>
    </submittedName>
</protein>
<dbReference type="InterPro" id="IPR018310">
    <property type="entry name" value="Put_endonuclease_Z1-dom"/>
</dbReference>
<evidence type="ECO:0000259" key="1">
    <source>
        <dbReference type="Pfam" id="PF10593"/>
    </source>
</evidence>
<evidence type="ECO:0000313" key="2">
    <source>
        <dbReference type="EMBL" id="SHN64639.1"/>
    </source>
</evidence>
<name>A0A1M7T1P8_9FIRM</name>
<sequence>MIDYSLPIYDDPRNWIKNARNKKFEWKNILLANKANDEELKKFLENQVDMNFWPDLSVDDWKALVGLQQDSEEKTKFIELSHGTALIYDPKQDNAVTIPTDEYSSWQLYRKKLLADGLKKESVDEIERATLKILKRLSNDTRESGPIKGLVIGNVQSGKTANMAALMAMAADWGWNMFVILSGTIENLRLQTQTRLFNDLNQTGNVAWRALEHLGKNVDISQKAQSLHFEEKARDRYFTVCLKNSTRLKNLIQWAQVDKNKQKQMKMLVIDDEADQAGINTGHVDEDERKKINALLCSLVNGKDENGQDIDSKYQAMNYIGYTATPYANILNESKEESLYPRNFISTLAVSKEYFGPQQIFGYSGDSVNYEGMDIVRIISDKDLNELKNIHNGDAYSTPKALFDAVAWFLCGVGCMRIWGYKKPVSMLVHTSQATKHHQQIADAINEWFESHSDEQIIDKARKVWEEETSRFTFEDFRNQYPDYDRQDDEINQYPSFEEIEKEIRIILGDHVSNIKLDDEGELSYHKGIHLCIDNCVNNGITDGYHVRLAYPDKDKMPEVAPAFIVIGGATLSRGLTLEGLFSTFFIRSVGLADTLMQMGRWFGYRKNYELLPRIWLTQKTKEQFEFLAALDQELRDEIQYMDVNGRSPSEYGPKVKNSPMVSFIRITAKNKMQSATPAEMDYSGTSNQTYLFDNDPDILGQNIENTMDFLYQLGDEWVPVHRYDHQKHVAIWRNVSFNRIRAYLEMFRFQKRLSVFNDTKPLLDWLQEMTNANKLGDWNVIVAGKSDPTNGTWELPNGTVINKVKRSKKNNQNELENDIINIGALRDPADLVADIDLDGISNKNLRNEIEDFLNHYNAKGAAAYRDKSGLNTTPQLLIYRVDKDSKAKDSATRIDLNALEDLIGLCLYIPGGKTGTSYASTVSIKMSNDIFDGDADLEDIDAD</sequence>
<proteinExistence type="predicted"/>
<dbReference type="EMBL" id="FRDH01000014">
    <property type="protein sequence ID" value="SHN64639.1"/>
    <property type="molecule type" value="Genomic_DNA"/>
</dbReference>
<accession>A0A1M7T1P8</accession>
<dbReference type="AlphaFoldDB" id="A0A1M7T1P8"/>
<feature type="domain" description="Putative endonuclease Z1" evidence="1">
    <location>
        <begin position="402"/>
        <end position="660"/>
    </location>
</feature>
<organism evidence="2 3">
    <name type="scientific">Butyrivibrio hungatei DSM 14810</name>
    <dbReference type="NCBI Taxonomy" id="1121132"/>
    <lineage>
        <taxon>Bacteria</taxon>
        <taxon>Bacillati</taxon>
        <taxon>Bacillota</taxon>
        <taxon>Clostridia</taxon>
        <taxon>Lachnospirales</taxon>
        <taxon>Lachnospiraceae</taxon>
        <taxon>Butyrivibrio</taxon>
    </lineage>
</organism>
<gene>
    <name evidence="2" type="ORF">SAMN02745247_02830</name>
</gene>